<dbReference type="Proteomes" id="UP001596500">
    <property type="component" value="Unassembled WGS sequence"/>
</dbReference>
<organism evidence="1 2">
    <name type="scientific">Laceyella putida</name>
    <dbReference type="NCBI Taxonomy" id="110101"/>
    <lineage>
        <taxon>Bacteria</taxon>
        <taxon>Bacillati</taxon>
        <taxon>Bacillota</taxon>
        <taxon>Bacilli</taxon>
        <taxon>Bacillales</taxon>
        <taxon>Thermoactinomycetaceae</taxon>
        <taxon>Laceyella</taxon>
    </lineage>
</organism>
<feature type="non-terminal residue" evidence="1">
    <location>
        <position position="1"/>
    </location>
</feature>
<name>A0ABW2RPI7_9BACL</name>
<comment type="caution">
    <text evidence="1">The sequence shown here is derived from an EMBL/GenBank/DDBJ whole genome shotgun (WGS) entry which is preliminary data.</text>
</comment>
<sequence length="66" mass="7330">SVTKKVPEGTFTNHVMLLHQSLKKGLFPFVILSLQYSVFSAYSRDVSYFFPGSQAAGFLLCSVPNE</sequence>
<protein>
    <submittedName>
        <fullName evidence="1">Uncharacterized protein</fullName>
    </submittedName>
</protein>
<reference evidence="2" key="1">
    <citation type="journal article" date="2019" name="Int. J. Syst. Evol. Microbiol.">
        <title>The Global Catalogue of Microorganisms (GCM) 10K type strain sequencing project: providing services to taxonomists for standard genome sequencing and annotation.</title>
        <authorList>
            <consortium name="The Broad Institute Genomics Platform"/>
            <consortium name="The Broad Institute Genome Sequencing Center for Infectious Disease"/>
            <person name="Wu L."/>
            <person name="Ma J."/>
        </authorList>
    </citation>
    <scope>NUCLEOTIDE SEQUENCE [LARGE SCALE GENOMIC DNA]</scope>
    <source>
        <strain evidence="2">CGMCC 1.12942</strain>
    </source>
</reference>
<keyword evidence="2" id="KW-1185">Reference proteome</keyword>
<dbReference type="EMBL" id="JBHTBW010000066">
    <property type="protein sequence ID" value="MFC7442984.1"/>
    <property type="molecule type" value="Genomic_DNA"/>
</dbReference>
<gene>
    <name evidence="1" type="ORF">ACFQNG_18100</name>
</gene>
<accession>A0ABW2RPI7</accession>
<proteinExistence type="predicted"/>
<dbReference type="RefSeq" id="WP_379867225.1">
    <property type="nucleotide sequence ID" value="NZ_JBHTBW010000066.1"/>
</dbReference>
<evidence type="ECO:0000313" key="2">
    <source>
        <dbReference type="Proteomes" id="UP001596500"/>
    </source>
</evidence>
<evidence type="ECO:0000313" key="1">
    <source>
        <dbReference type="EMBL" id="MFC7442984.1"/>
    </source>
</evidence>